<gene>
    <name evidence="5" type="ORF">scyTo_0024781</name>
</gene>
<dbReference type="GO" id="GO:0004088">
    <property type="term" value="F:carbamoyl-phosphate synthase (glutamine-hydrolyzing) activity"/>
    <property type="evidence" value="ECO:0007669"/>
    <property type="project" value="TreeGrafter"/>
</dbReference>
<name>A0A401QFG6_SCYTO</name>
<evidence type="ECO:0000259" key="4">
    <source>
        <dbReference type="SMART" id="SM01096"/>
    </source>
</evidence>
<keyword evidence="1" id="KW-0436">Ligase</keyword>
<keyword evidence="3" id="KW-0067">ATP-binding</keyword>
<dbReference type="GO" id="GO:0006541">
    <property type="term" value="P:glutamine metabolic process"/>
    <property type="evidence" value="ECO:0007669"/>
    <property type="project" value="TreeGrafter"/>
</dbReference>
<dbReference type="EMBL" id="BFAA01055867">
    <property type="protein sequence ID" value="GCB84120.1"/>
    <property type="molecule type" value="Genomic_DNA"/>
</dbReference>
<dbReference type="GO" id="GO:0006207">
    <property type="term" value="P:'de novo' pyrimidine nucleobase biosynthetic process"/>
    <property type="evidence" value="ECO:0007669"/>
    <property type="project" value="TreeGrafter"/>
</dbReference>
<dbReference type="GO" id="GO:0004070">
    <property type="term" value="F:aspartate carbamoyltransferase activity"/>
    <property type="evidence" value="ECO:0007669"/>
    <property type="project" value="TreeGrafter"/>
</dbReference>
<evidence type="ECO:0000313" key="5">
    <source>
        <dbReference type="EMBL" id="GCB84120.1"/>
    </source>
</evidence>
<dbReference type="Proteomes" id="UP000288216">
    <property type="component" value="Unassembled WGS sequence"/>
</dbReference>
<accession>A0A401QFG6</accession>
<feature type="non-terminal residue" evidence="5">
    <location>
        <position position="171"/>
    </location>
</feature>
<dbReference type="SMART" id="SM01096">
    <property type="entry name" value="CPSase_L_D3"/>
    <property type="match status" value="1"/>
</dbReference>
<proteinExistence type="predicted"/>
<dbReference type="Pfam" id="PF02787">
    <property type="entry name" value="CPSase_L_D3"/>
    <property type="match status" value="1"/>
</dbReference>
<evidence type="ECO:0000256" key="3">
    <source>
        <dbReference type="ARBA" id="ARBA00022840"/>
    </source>
</evidence>
<dbReference type="InterPro" id="IPR036897">
    <property type="entry name" value="CarbamoylP_synth_lsu_oligo_sf"/>
</dbReference>
<organism evidence="5 6">
    <name type="scientific">Scyliorhinus torazame</name>
    <name type="common">Cloudy catshark</name>
    <name type="synonym">Catulus torazame</name>
    <dbReference type="NCBI Taxonomy" id="75743"/>
    <lineage>
        <taxon>Eukaryota</taxon>
        <taxon>Metazoa</taxon>
        <taxon>Chordata</taxon>
        <taxon>Craniata</taxon>
        <taxon>Vertebrata</taxon>
        <taxon>Chondrichthyes</taxon>
        <taxon>Elasmobranchii</taxon>
        <taxon>Galeomorphii</taxon>
        <taxon>Galeoidea</taxon>
        <taxon>Carcharhiniformes</taxon>
        <taxon>Scyliorhinidae</taxon>
        <taxon>Scyliorhinus</taxon>
    </lineage>
</organism>
<dbReference type="Gene3D" id="1.10.1030.10">
    <property type="entry name" value="Carbamoyl-phosphate synthetase, large subunit oligomerisation domain"/>
    <property type="match status" value="1"/>
</dbReference>
<dbReference type="GO" id="GO:0005524">
    <property type="term" value="F:ATP binding"/>
    <property type="evidence" value="ECO:0007669"/>
    <property type="project" value="UniProtKB-KW"/>
</dbReference>
<dbReference type="GO" id="GO:0005829">
    <property type="term" value="C:cytosol"/>
    <property type="evidence" value="ECO:0007669"/>
    <property type="project" value="TreeGrafter"/>
</dbReference>
<dbReference type="SUPFAM" id="SSF48108">
    <property type="entry name" value="Carbamoyl phosphate synthetase, large subunit connection domain"/>
    <property type="match status" value="1"/>
</dbReference>
<reference evidence="5 6" key="1">
    <citation type="journal article" date="2018" name="Nat. Ecol. Evol.">
        <title>Shark genomes provide insights into elasmobranch evolution and the origin of vertebrates.</title>
        <authorList>
            <person name="Hara Y"/>
            <person name="Yamaguchi K"/>
            <person name="Onimaru K"/>
            <person name="Kadota M"/>
            <person name="Koyanagi M"/>
            <person name="Keeley SD"/>
            <person name="Tatsumi K"/>
            <person name="Tanaka K"/>
            <person name="Motone F"/>
            <person name="Kageyama Y"/>
            <person name="Nozu R"/>
            <person name="Adachi N"/>
            <person name="Nishimura O"/>
            <person name="Nakagawa R"/>
            <person name="Tanegashima C"/>
            <person name="Kiyatake I"/>
            <person name="Matsumoto R"/>
            <person name="Murakumo K"/>
            <person name="Nishida K"/>
            <person name="Terakita A"/>
            <person name="Kuratani S"/>
            <person name="Sato K"/>
            <person name="Hyodo S Kuraku.S."/>
        </authorList>
    </citation>
    <scope>NUCLEOTIDE SEQUENCE [LARGE SCALE GENOMIC DNA]</scope>
</reference>
<feature type="domain" description="Carbamoyl-phosphate synthetase large subunit oligomerisation" evidence="4">
    <location>
        <begin position="35"/>
        <end position="158"/>
    </location>
</feature>
<dbReference type="GO" id="GO:0019240">
    <property type="term" value="P:citrulline biosynthetic process"/>
    <property type="evidence" value="ECO:0007669"/>
    <property type="project" value="TreeGrafter"/>
</dbReference>
<dbReference type="FunFam" id="1.10.1030.10:FF:000001">
    <property type="entry name" value="Carbamoyl-phosphate synthase large chain"/>
    <property type="match status" value="1"/>
</dbReference>
<keyword evidence="6" id="KW-1185">Reference proteome</keyword>
<dbReference type="AlphaFoldDB" id="A0A401QFG6"/>
<evidence type="ECO:0000256" key="1">
    <source>
        <dbReference type="ARBA" id="ARBA00022598"/>
    </source>
</evidence>
<keyword evidence="2" id="KW-0547">Nucleotide-binding</keyword>
<comment type="caution">
    <text evidence="5">The sequence shown here is derived from an EMBL/GenBank/DDBJ whole genome shotgun (WGS) entry which is preliminary data.</text>
</comment>
<sequence>MPLPCLWAMLCQCKISEDNPSVMLLSPIRDNSGAFPPELETPTDKRIFVLAAALRAGYEIERLYELTRIDKWFLYKMKNIVEYSMKLELFTKDELPRHDLLKAKCLGFSDKQIAVAIQSTELAVRRLRQEWKILPVVKQIDTVAAEWPAQTNYLYLTYNGEGHDVDFTKPH</sequence>
<dbReference type="GO" id="GO:0004151">
    <property type="term" value="F:dihydroorotase activity"/>
    <property type="evidence" value="ECO:0007669"/>
    <property type="project" value="TreeGrafter"/>
</dbReference>
<dbReference type="InterPro" id="IPR005480">
    <property type="entry name" value="CPSase_lsu_oligo"/>
</dbReference>
<dbReference type="OMA" id="CVVWIRE"/>
<evidence type="ECO:0000313" key="6">
    <source>
        <dbReference type="Proteomes" id="UP000288216"/>
    </source>
</evidence>
<dbReference type="STRING" id="75743.A0A401QFG6"/>
<protein>
    <recommendedName>
        <fullName evidence="4">Carbamoyl-phosphate synthetase large subunit oligomerisation domain-containing protein</fullName>
    </recommendedName>
</protein>
<dbReference type="PANTHER" id="PTHR11405:SF5">
    <property type="entry name" value="CAD PROTEIN"/>
    <property type="match status" value="1"/>
</dbReference>
<dbReference type="PANTHER" id="PTHR11405">
    <property type="entry name" value="CARBAMOYLTRANSFERASE FAMILY MEMBER"/>
    <property type="match status" value="1"/>
</dbReference>
<dbReference type="OrthoDB" id="434at2759"/>
<dbReference type="GO" id="GO:0006228">
    <property type="term" value="P:UTP biosynthetic process"/>
    <property type="evidence" value="ECO:0007669"/>
    <property type="project" value="TreeGrafter"/>
</dbReference>
<evidence type="ECO:0000256" key="2">
    <source>
        <dbReference type="ARBA" id="ARBA00022741"/>
    </source>
</evidence>